<keyword evidence="2" id="KW-1185">Reference proteome</keyword>
<proteinExistence type="predicted"/>
<sequence length="229" mass="24687">MKTRSLQNYILICLDTLVLPISLPFKFDTRILCTHITGGRLPLPEHSVGIFTEDNPGNTELSDLYSGDLCQIDGTKASGVGRLVQKRGQACASRKAVQDPTPLRVNCSIPTNLKSAETAVKGSHWQAAMVRQQGSLVEIKPCSWDDLRMGGKCGLGGGDFRKWGGGGGGVWKRGGTFAASTSRIFPPPKSVAYHSHFERESRACSFEGNNTKDGSVCFIASGFTATYLD</sequence>
<comment type="caution">
    <text evidence="1">The sequence shown here is derived from an EMBL/GenBank/DDBJ whole genome shotgun (WGS) entry which is preliminary data.</text>
</comment>
<dbReference type="AlphaFoldDB" id="A0A8H6HIS8"/>
<evidence type="ECO:0000313" key="2">
    <source>
        <dbReference type="Proteomes" id="UP000521943"/>
    </source>
</evidence>
<gene>
    <name evidence="1" type="ORF">DFP72DRAFT_853998</name>
</gene>
<accession>A0A8H6HIS8</accession>
<reference evidence="1 2" key="1">
    <citation type="submission" date="2020-07" db="EMBL/GenBank/DDBJ databases">
        <title>Comparative genomics of pyrophilous fungi reveals a link between fire events and developmental genes.</title>
        <authorList>
            <consortium name="DOE Joint Genome Institute"/>
            <person name="Steindorff A.S."/>
            <person name="Carver A."/>
            <person name="Calhoun S."/>
            <person name="Stillman K."/>
            <person name="Liu H."/>
            <person name="Lipzen A."/>
            <person name="Pangilinan J."/>
            <person name="Labutti K."/>
            <person name="Bruns T.D."/>
            <person name="Grigoriev I.V."/>
        </authorList>
    </citation>
    <scope>NUCLEOTIDE SEQUENCE [LARGE SCALE GENOMIC DNA]</scope>
    <source>
        <strain evidence="1 2">CBS 144469</strain>
    </source>
</reference>
<organism evidence="1 2">
    <name type="scientific">Ephemerocybe angulata</name>
    <dbReference type="NCBI Taxonomy" id="980116"/>
    <lineage>
        <taxon>Eukaryota</taxon>
        <taxon>Fungi</taxon>
        <taxon>Dikarya</taxon>
        <taxon>Basidiomycota</taxon>
        <taxon>Agaricomycotina</taxon>
        <taxon>Agaricomycetes</taxon>
        <taxon>Agaricomycetidae</taxon>
        <taxon>Agaricales</taxon>
        <taxon>Agaricineae</taxon>
        <taxon>Psathyrellaceae</taxon>
        <taxon>Ephemerocybe</taxon>
    </lineage>
</organism>
<dbReference type="Proteomes" id="UP000521943">
    <property type="component" value="Unassembled WGS sequence"/>
</dbReference>
<dbReference type="EMBL" id="JACGCI010000077">
    <property type="protein sequence ID" value="KAF6747795.1"/>
    <property type="molecule type" value="Genomic_DNA"/>
</dbReference>
<evidence type="ECO:0000313" key="1">
    <source>
        <dbReference type="EMBL" id="KAF6747795.1"/>
    </source>
</evidence>
<name>A0A8H6HIS8_9AGAR</name>
<protein>
    <submittedName>
        <fullName evidence="1">Uncharacterized protein</fullName>
    </submittedName>
</protein>